<sequence length="1755" mass="197368">MSGFGKHSGPTSAPKSANPFQFQRPPPPSTTPPIRPTRLNEAVDRVRPPSSTFEYSSPAVRPYQYGGVQRPVDAQIHPRSPAVAAFTAPQNSETSFNAKARFQESKRTKSPPMVSTEDTVPRNSTQSILQSRDLEIFIEDDFLAWLRLLCRQFIRKDYVMPSFRPQMPHNPVKSPATNPNFPTRQDRSVVSPHLVSPDYSKNFVKEMPDMQAPKQGKLPLEQFDDEFTQEHPMFFRNGSKRPMGSPPRLGTKSTSPSSNVPIRPRSLPSAGNDPSPAVRNIGPPVSKRTRSPPLIYSDEFLQENSTPIEVRNIGPSVSKRTRSPSIYNDEFLQDNSTPTEVRNIGPSVSKRTRPPSIYNDEFLQDNSTPETQNIGTSISKRTRSPLIYDDEFLQDNSTPTEVRNIGPSVSKRTRSPPSIYRDEFLQDNSTPIEDDTERELQAKAKRLARFKTELSEPVQTNPPDFANQRSSTTRFQNNVEEKKKHVGEQSMDSSGEFLNDTVLSDFDGTEASRVIIGLCPDMCPESERAERERKGDLDRYERVDGDRNQSSEFLAVKKYNRTAEREASLIRPMPVLQKTIDYLLDLLDQPYDDRFLGLYNFLWDRMRAIRMDLRMQHIFDQGAITMLEQMIRLHIIAMHELCEYTKGEGFSEGFDAHLNIEQMNKTSVELFQMYDDHRKKGIDVPTEKEFRGYYALLKLDKHPGYKVEPAELSLDLAKMTPEIRQTPEVLFARNVARACRTGNFVAFFRLARKASYLQACLMHAHFAKLRTQAFASLHTSLQNNQGLPVTHVAKWLGIEEEDIESILDYYGFSIREFEEPYMVKEGSFLNAENDYPTKRSRLVHRRRSRTIAGDVVAPHEVTHLPIGTSKESQLGKAFAQRPESQPVKAYTQRPKASPSPKRKSSFLAVDEEMLDSKVVSSPKSSLQLHSATETSKGLQQLQDGHINSGAYKPFNFSLERSSPRSPPAKVAVMEKANNDVLPTILPVRTNASGMKQGPLQIFSKASQPERLPSGRFDLPAENSIPRSMAIDNVKSLPVRSSSSKFTNSSVPQTMAITDLKSQLERPSVNYDYALEISEPQGMAADDLGDKPWDTHQELENQKIVANTQHKEVAEAKLKLILRLWSRRAAKQRELREQRQLAAEAALSSLPLGIPLRQNNNQWNTFGELDFDHVMRERCRKYESSWSRLNVSDVVSGILGQRNPDAKCLCWKIILCSPESKQGDQLGQKNQVGQLAAGPWLFSKIMPSAEDNNNDDLAITSPGLSIWKKWVPSLSGTDLTCCLSVVKDASCGHLDETISGASAILFIVSYNIPWKLQKAQLHNLLNLVPPGSCLPLLVLSGSHNLEGSDPSSIIVNELGLHNIDKSRVSGFLVVFLVGKQHSEHLNGFLSDEKLREGLKWLANESPLQPVLKGVKPRELVMSHLSLVLEELDKMSDYEVGPNHCISVFNEALDWSLGELAAAIKSNPTNWPCPETMLLKDFSDESLAVKLFLPSVGWSSPAETAPLECALKECRLPRFPDDISLLQSGSKMGKDIDNHRLLLENCLAEYLTQSTKMMGIQLATKETSVMLQRNTRLELRNLSYYLVPNWITIFRRIFNWRLSSLSTGVCSLSYVLQTYHVLPMLGDSVKLQLEVDSSPHCLSHPSLDEILEVGCSPLKSQRVSFNPEPSRVETAFHDVVQEAAKTSISRKSLDKDDDSSKKHGLAIVDDVACTTTKPNDSCGKTMVGRTKSDRLSQLLEKCNIIQNSISEKLSMYF</sequence>
<feature type="domain" description="PCI" evidence="2">
    <location>
        <begin position="659"/>
        <end position="847"/>
    </location>
</feature>
<evidence type="ECO:0000259" key="2">
    <source>
        <dbReference type="PROSITE" id="PS50250"/>
    </source>
</evidence>
<feature type="region of interest" description="Disordered" evidence="1">
    <location>
        <begin position="454"/>
        <end position="474"/>
    </location>
</feature>
<feature type="region of interest" description="Disordered" evidence="1">
    <location>
        <begin position="101"/>
        <end position="124"/>
    </location>
</feature>
<evidence type="ECO:0000313" key="3">
    <source>
        <dbReference type="EMBL" id="GMI72093.1"/>
    </source>
</evidence>
<dbReference type="PANTHER" id="PTHR12436:SF17">
    <property type="entry name" value="SAC3 FAMILY PROTEIN B"/>
    <property type="match status" value="1"/>
</dbReference>
<dbReference type="InterPro" id="IPR000717">
    <property type="entry name" value="PCI_dom"/>
</dbReference>
<dbReference type="Gene3D" id="1.25.40.990">
    <property type="match status" value="1"/>
</dbReference>
<comment type="caution">
    <text evidence="3">The sequence shown here is derived from an EMBL/GenBank/DDBJ whole genome shotgun (WGS) entry which is preliminary data.</text>
</comment>
<dbReference type="EMBL" id="BSYR01000010">
    <property type="protein sequence ID" value="GMI72093.1"/>
    <property type="molecule type" value="Genomic_DNA"/>
</dbReference>
<feature type="compositionally biased region" description="Polar residues" evidence="1">
    <location>
        <begin position="457"/>
        <end position="474"/>
    </location>
</feature>
<dbReference type="InterPro" id="IPR005062">
    <property type="entry name" value="SAC3/GANP/THP3_conserved"/>
</dbReference>
<dbReference type="FunFam" id="1.25.40.990:FF:000004">
    <property type="entry name" value="Putative peptidase C48 domain family protein"/>
    <property type="match status" value="1"/>
</dbReference>
<evidence type="ECO:0000313" key="4">
    <source>
        <dbReference type="Proteomes" id="UP001165190"/>
    </source>
</evidence>
<dbReference type="GO" id="GO:0070390">
    <property type="term" value="C:transcription export complex 2"/>
    <property type="evidence" value="ECO:0007669"/>
    <property type="project" value="TreeGrafter"/>
</dbReference>
<accession>A0A9W7LPI7</accession>
<protein>
    <submittedName>
        <fullName evidence="3">Yeast Sac3 homolog B</fullName>
    </submittedName>
</protein>
<gene>
    <name evidence="3" type="ORF">HRI_000878600</name>
</gene>
<dbReference type="Proteomes" id="UP001165190">
    <property type="component" value="Unassembled WGS sequence"/>
</dbReference>
<dbReference type="PANTHER" id="PTHR12436">
    <property type="entry name" value="80 KDA MCM3-ASSOCIATED PROTEIN"/>
    <property type="match status" value="1"/>
</dbReference>
<feature type="region of interest" description="Disordered" evidence="1">
    <location>
        <begin position="1"/>
        <end position="58"/>
    </location>
</feature>
<dbReference type="GO" id="GO:0005737">
    <property type="term" value="C:cytoplasm"/>
    <property type="evidence" value="ECO:0007669"/>
    <property type="project" value="TreeGrafter"/>
</dbReference>
<feature type="compositionally biased region" description="Polar residues" evidence="1">
    <location>
        <begin position="364"/>
        <end position="375"/>
    </location>
</feature>
<reference evidence="3" key="1">
    <citation type="submission" date="2023-05" db="EMBL/GenBank/DDBJ databases">
        <title>Genome and transcriptome analyses reveal genes involved in the formation of fine ridges on petal epidermal cells in Hibiscus trionum.</title>
        <authorList>
            <person name="Koshimizu S."/>
            <person name="Masuda S."/>
            <person name="Ishii T."/>
            <person name="Shirasu K."/>
            <person name="Hoshino A."/>
            <person name="Arita M."/>
        </authorList>
    </citation>
    <scope>NUCLEOTIDE SEQUENCE</scope>
    <source>
        <strain evidence="3">Hamamatsu line</strain>
    </source>
</reference>
<organism evidence="3 4">
    <name type="scientific">Hibiscus trionum</name>
    <name type="common">Flower of an hour</name>
    <dbReference type="NCBI Taxonomy" id="183268"/>
    <lineage>
        <taxon>Eukaryota</taxon>
        <taxon>Viridiplantae</taxon>
        <taxon>Streptophyta</taxon>
        <taxon>Embryophyta</taxon>
        <taxon>Tracheophyta</taxon>
        <taxon>Spermatophyta</taxon>
        <taxon>Magnoliopsida</taxon>
        <taxon>eudicotyledons</taxon>
        <taxon>Gunneridae</taxon>
        <taxon>Pentapetalae</taxon>
        <taxon>rosids</taxon>
        <taxon>malvids</taxon>
        <taxon>Malvales</taxon>
        <taxon>Malvaceae</taxon>
        <taxon>Malvoideae</taxon>
        <taxon>Hibiscus</taxon>
    </lineage>
</organism>
<feature type="compositionally biased region" description="Polar residues" evidence="1">
    <location>
        <begin position="251"/>
        <end position="260"/>
    </location>
</feature>
<feature type="region of interest" description="Disordered" evidence="1">
    <location>
        <begin position="234"/>
        <end position="292"/>
    </location>
</feature>
<feature type="region of interest" description="Disordered" evidence="1">
    <location>
        <begin position="869"/>
        <end position="905"/>
    </location>
</feature>
<feature type="compositionally biased region" description="Pro residues" evidence="1">
    <location>
        <begin position="24"/>
        <end position="35"/>
    </location>
</feature>
<dbReference type="Pfam" id="PF03399">
    <property type="entry name" value="SAC3_GANP"/>
    <property type="match status" value="1"/>
</dbReference>
<dbReference type="GO" id="GO:0006406">
    <property type="term" value="P:mRNA export from nucleus"/>
    <property type="evidence" value="ECO:0007669"/>
    <property type="project" value="TreeGrafter"/>
</dbReference>
<dbReference type="OrthoDB" id="21502at2759"/>
<feature type="compositionally biased region" description="Polar residues" evidence="1">
    <location>
        <begin position="9"/>
        <end position="21"/>
    </location>
</feature>
<keyword evidence="4" id="KW-1185">Reference proteome</keyword>
<evidence type="ECO:0000256" key="1">
    <source>
        <dbReference type="SAM" id="MobiDB-lite"/>
    </source>
</evidence>
<proteinExistence type="predicted"/>
<dbReference type="PROSITE" id="PS50250">
    <property type="entry name" value="PCI"/>
    <property type="match status" value="1"/>
</dbReference>
<feature type="region of interest" description="Disordered" evidence="1">
    <location>
        <begin position="329"/>
        <end position="375"/>
    </location>
</feature>
<dbReference type="InterPro" id="IPR045107">
    <property type="entry name" value="SAC3/GANP/THP3"/>
</dbReference>
<name>A0A9W7LPI7_HIBTR</name>